<keyword evidence="3" id="KW-1185">Reference proteome</keyword>
<sequence length="119" mass="12730">MHYLLPLLTLVPLTLATKAGDTLGQCADVNPDVLNAIGIFCSGSDHITVPSTYAKNGGYGGPTKQVHVWIDGGCSPPQWVPKQYCMTQFEQLCAEGYESRGAGQGTWGNSGCQIWTIEP</sequence>
<dbReference type="AlphaFoldDB" id="A0A6G1L6H2"/>
<gene>
    <name evidence="2" type="ORF">EJ03DRAFT_328584</name>
</gene>
<evidence type="ECO:0000313" key="2">
    <source>
        <dbReference type="EMBL" id="KAF2768028.1"/>
    </source>
</evidence>
<name>A0A6G1L6H2_9PEZI</name>
<keyword evidence="1" id="KW-0732">Signal</keyword>
<proteinExistence type="predicted"/>
<dbReference type="EMBL" id="ML995848">
    <property type="protein sequence ID" value="KAF2768028.1"/>
    <property type="molecule type" value="Genomic_DNA"/>
</dbReference>
<reference evidence="2" key="1">
    <citation type="journal article" date="2020" name="Stud. Mycol.">
        <title>101 Dothideomycetes genomes: a test case for predicting lifestyles and emergence of pathogens.</title>
        <authorList>
            <person name="Haridas S."/>
            <person name="Albert R."/>
            <person name="Binder M."/>
            <person name="Bloem J."/>
            <person name="Labutti K."/>
            <person name="Salamov A."/>
            <person name="Andreopoulos B."/>
            <person name="Baker S."/>
            <person name="Barry K."/>
            <person name="Bills G."/>
            <person name="Bluhm B."/>
            <person name="Cannon C."/>
            <person name="Castanera R."/>
            <person name="Culley D."/>
            <person name="Daum C."/>
            <person name="Ezra D."/>
            <person name="Gonzalez J."/>
            <person name="Henrissat B."/>
            <person name="Kuo A."/>
            <person name="Liang C."/>
            <person name="Lipzen A."/>
            <person name="Lutzoni F."/>
            <person name="Magnuson J."/>
            <person name="Mondo S."/>
            <person name="Nolan M."/>
            <person name="Ohm R."/>
            <person name="Pangilinan J."/>
            <person name="Park H.-J."/>
            <person name="Ramirez L."/>
            <person name="Alfaro M."/>
            <person name="Sun H."/>
            <person name="Tritt A."/>
            <person name="Yoshinaga Y."/>
            <person name="Zwiers L.-H."/>
            <person name="Turgeon B."/>
            <person name="Goodwin S."/>
            <person name="Spatafora J."/>
            <person name="Crous P."/>
            <person name="Grigoriev I."/>
        </authorList>
    </citation>
    <scope>NUCLEOTIDE SEQUENCE</scope>
    <source>
        <strain evidence="2">CBS 116005</strain>
    </source>
</reference>
<organism evidence="2 3">
    <name type="scientific">Teratosphaeria nubilosa</name>
    <dbReference type="NCBI Taxonomy" id="161662"/>
    <lineage>
        <taxon>Eukaryota</taxon>
        <taxon>Fungi</taxon>
        <taxon>Dikarya</taxon>
        <taxon>Ascomycota</taxon>
        <taxon>Pezizomycotina</taxon>
        <taxon>Dothideomycetes</taxon>
        <taxon>Dothideomycetidae</taxon>
        <taxon>Mycosphaerellales</taxon>
        <taxon>Teratosphaeriaceae</taxon>
        <taxon>Teratosphaeria</taxon>
    </lineage>
</organism>
<feature type="signal peptide" evidence="1">
    <location>
        <begin position="1"/>
        <end position="16"/>
    </location>
</feature>
<feature type="chain" id="PRO_5026349444" evidence="1">
    <location>
        <begin position="17"/>
        <end position="119"/>
    </location>
</feature>
<evidence type="ECO:0000256" key="1">
    <source>
        <dbReference type="SAM" id="SignalP"/>
    </source>
</evidence>
<accession>A0A6G1L6H2</accession>
<dbReference type="Proteomes" id="UP000799436">
    <property type="component" value="Unassembled WGS sequence"/>
</dbReference>
<dbReference type="OrthoDB" id="3828405at2759"/>
<protein>
    <submittedName>
        <fullName evidence="2">Uncharacterized protein</fullName>
    </submittedName>
</protein>
<evidence type="ECO:0000313" key="3">
    <source>
        <dbReference type="Proteomes" id="UP000799436"/>
    </source>
</evidence>